<dbReference type="PhylomeDB" id="A7SDE4"/>
<dbReference type="eggNOG" id="KOG3516">
    <property type="taxonomic scope" value="Eukaryota"/>
</dbReference>
<name>A7SDE4_NEMVE</name>
<dbReference type="Gene3D" id="2.60.120.1000">
    <property type="match status" value="1"/>
</dbReference>
<dbReference type="HOGENOM" id="CLU_134783_1_0_1"/>
<gene>
    <name evidence="1" type="ORF">NEMVEDRAFT_v1g114261</name>
</gene>
<sequence length="88" mass="9656">WVSREGIRQNYWGGATPGSGKCACGMTNTCEHGKKCNCNNVYSPHLRSDSGLFTDKSTLPVLELRLGDTGTNERGWHTLGKFKCYGSI</sequence>
<protein>
    <submittedName>
        <fullName evidence="1">Uncharacterized protein</fullName>
    </submittedName>
</protein>
<dbReference type="AlphaFoldDB" id="A7SDE4"/>
<proteinExistence type="predicted"/>
<evidence type="ECO:0000313" key="1">
    <source>
        <dbReference type="EMBL" id="EDO38244.1"/>
    </source>
</evidence>
<accession>A7SDE4</accession>
<evidence type="ECO:0000313" key="2">
    <source>
        <dbReference type="Proteomes" id="UP000001593"/>
    </source>
</evidence>
<feature type="non-terminal residue" evidence="1">
    <location>
        <position position="1"/>
    </location>
</feature>
<dbReference type="InParanoid" id="A7SDE4"/>
<dbReference type="EMBL" id="DS469630">
    <property type="protein sequence ID" value="EDO38244.1"/>
    <property type="molecule type" value="Genomic_DNA"/>
</dbReference>
<keyword evidence="2" id="KW-1185">Reference proteome</keyword>
<dbReference type="Proteomes" id="UP000001593">
    <property type="component" value="Unassembled WGS sequence"/>
</dbReference>
<reference evidence="1 2" key="1">
    <citation type="journal article" date="2007" name="Science">
        <title>Sea anemone genome reveals ancestral eumetazoan gene repertoire and genomic organization.</title>
        <authorList>
            <person name="Putnam N.H."/>
            <person name="Srivastava M."/>
            <person name="Hellsten U."/>
            <person name="Dirks B."/>
            <person name="Chapman J."/>
            <person name="Salamov A."/>
            <person name="Terry A."/>
            <person name="Shapiro H."/>
            <person name="Lindquist E."/>
            <person name="Kapitonov V.V."/>
            <person name="Jurka J."/>
            <person name="Genikhovich G."/>
            <person name="Grigoriev I.V."/>
            <person name="Lucas S.M."/>
            <person name="Steele R.E."/>
            <person name="Finnerty J.R."/>
            <person name="Technau U."/>
            <person name="Martindale M.Q."/>
            <person name="Rokhsar D.S."/>
        </authorList>
    </citation>
    <scope>NUCLEOTIDE SEQUENCE [LARGE SCALE GENOMIC DNA]</scope>
    <source>
        <strain evidence="2">CH2 X CH6</strain>
    </source>
</reference>
<organism evidence="1 2">
    <name type="scientific">Nematostella vectensis</name>
    <name type="common">Starlet sea anemone</name>
    <dbReference type="NCBI Taxonomy" id="45351"/>
    <lineage>
        <taxon>Eukaryota</taxon>
        <taxon>Metazoa</taxon>
        <taxon>Cnidaria</taxon>
        <taxon>Anthozoa</taxon>
        <taxon>Hexacorallia</taxon>
        <taxon>Actiniaria</taxon>
        <taxon>Edwardsiidae</taxon>
        <taxon>Nematostella</taxon>
    </lineage>
</organism>